<evidence type="ECO:0000313" key="4">
    <source>
        <dbReference type="Proteomes" id="UP000053958"/>
    </source>
</evidence>
<accession>A0A0F4YGU5</accession>
<keyword evidence="4" id="KW-1185">Reference proteome</keyword>
<proteinExistence type="predicted"/>
<name>A0A0F4YGU5_RASE3</name>
<feature type="compositionally biased region" description="Basic and acidic residues" evidence="1">
    <location>
        <begin position="75"/>
        <end position="86"/>
    </location>
</feature>
<evidence type="ECO:0000256" key="1">
    <source>
        <dbReference type="SAM" id="MobiDB-lite"/>
    </source>
</evidence>
<dbReference type="AlphaFoldDB" id="A0A0F4YGU5"/>
<dbReference type="EMBL" id="LASV01000733">
    <property type="protein sequence ID" value="KKA16853.1"/>
    <property type="molecule type" value="Genomic_DNA"/>
</dbReference>
<feature type="region of interest" description="Disordered" evidence="1">
    <location>
        <begin position="74"/>
        <end position="93"/>
    </location>
</feature>
<dbReference type="GeneID" id="25321502"/>
<gene>
    <name evidence="3" type="ORF">T310_9570</name>
</gene>
<evidence type="ECO:0000256" key="2">
    <source>
        <dbReference type="SAM" id="SignalP"/>
    </source>
</evidence>
<protein>
    <submittedName>
        <fullName evidence="3">Uncharacterized protein</fullName>
    </submittedName>
</protein>
<feature type="signal peptide" evidence="2">
    <location>
        <begin position="1"/>
        <end position="16"/>
    </location>
</feature>
<reference evidence="3 4" key="1">
    <citation type="submission" date="2015-04" db="EMBL/GenBank/DDBJ databases">
        <authorList>
            <person name="Heijne W.H."/>
            <person name="Fedorova N.D."/>
            <person name="Nierman W.C."/>
            <person name="Vollebregt A.W."/>
            <person name="Zhao Z."/>
            <person name="Wu L."/>
            <person name="Kumar M."/>
            <person name="Stam H."/>
            <person name="van den Berg M.A."/>
            <person name="Pel H.J."/>
        </authorList>
    </citation>
    <scope>NUCLEOTIDE SEQUENCE [LARGE SCALE GENOMIC DNA]</scope>
    <source>
        <strain evidence="3 4">CBS 393.64</strain>
    </source>
</reference>
<dbReference type="RefSeq" id="XP_013323465.1">
    <property type="nucleotide sequence ID" value="XM_013468011.1"/>
</dbReference>
<sequence length="93" mass="10567">MVSLFIFSYTFPFLVSFCFTNKKKRELLHRPGVEPGSRAMAQPFMEGTRATATPSMHLMLNLSADFFKKISPKQPKKDCVDRESNPDHVLSAD</sequence>
<keyword evidence="2" id="KW-0732">Signal</keyword>
<dbReference type="Proteomes" id="UP000053958">
    <property type="component" value="Unassembled WGS sequence"/>
</dbReference>
<feature type="chain" id="PRO_5002481680" evidence="2">
    <location>
        <begin position="17"/>
        <end position="93"/>
    </location>
</feature>
<evidence type="ECO:0000313" key="3">
    <source>
        <dbReference type="EMBL" id="KKA16853.1"/>
    </source>
</evidence>
<comment type="caution">
    <text evidence="3">The sequence shown here is derived from an EMBL/GenBank/DDBJ whole genome shotgun (WGS) entry which is preliminary data.</text>
</comment>
<organism evidence="3 4">
    <name type="scientific">Rasamsonia emersonii (strain ATCC 16479 / CBS 393.64 / IMI 116815)</name>
    <dbReference type="NCBI Taxonomy" id="1408163"/>
    <lineage>
        <taxon>Eukaryota</taxon>
        <taxon>Fungi</taxon>
        <taxon>Dikarya</taxon>
        <taxon>Ascomycota</taxon>
        <taxon>Pezizomycotina</taxon>
        <taxon>Eurotiomycetes</taxon>
        <taxon>Eurotiomycetidae</taxon>
        <taxon>Eurotiales</taxon>
        <taxon>Trichocomaceae</taxon>
        <taxon>Rasamsonia</taxon>
    </lineage>
</organism>